<dbReference type="SUPFAM" id="SSF52047">
    <property type="entry name" value="RNI-like"/>
    <property type="match status" value="1"/>
</dbReference>
<evidence type="ECO:0008006" key="3">
    <source>
        <dbReference type="Google" id="ProtNLM"/>
    </source>
</evidence>
<proteinExistence type="predicted"/>
<organism evidence="1 2">
    <name type="scientific">Armillaria ostoyae</name>
    <name type="common">Armillaria root rot fungus</name>
    <dbReference type="NCBI Taxonomy" id="47428"/>
    <lineage>
        <taxon>Eukaryota</taxon>
        <taxon>Fungi</taxon>
        <taxon>Dikarya</taxon>
        <taxon>Basidiomycota</taxon>
        <taxon>Agaricomycotina</taxon>
        <taxon>Agaricomycetes</taxon>
        <taxon>Agaricomycetidae</taxon>
        <taxon>Agaricales</taxon>
        <taxon>Marasmiineae</taxon>
        <taxon>Physalacriaceae</taxon>
        <taxon>Armillaria</taxon>
    </lineage>
</organism>
<dbReference type="InterPro" id="IPR032675">
    <property type="entry name" value="LRR_dom_sf"/>
</dbReference>
<accession>A0A284RWQ6</accession>
<name>A0A284RWQ6_ARMOS</name>
<evidence type="ECO:0000313" key="2">
    <source>
        <dbReference type="Proteomes" id="UP000219338"/>
    </source>
</evidence>
<dbReference type="EMBL" id="FUEG01000019">
    <property type="protein sequence ID" value="SJL13175.1"/>
    <property type="molecule type" value="Genomic_DNA"/>
</dbReference>
<dbReference type="AlphaFoldDB" id="A0A284RWQ6"/>
<dbReference type="OMA" id="DIHEFGT"/>
<dbReference type="OrthoDB" id="2875846at2759"/>
<gene>
    <name evidence="1" type="ORF">ARMOST_16614</name>
</gene>
<dbReference type="Proteomes" id="UP000219338">
    <property type="component" value="Unassembled WGS sequence"/>
</dbReference>
<evidence type="ECO:0000313" key="1">
    <source>
        <dbReference type="EMBL" id="SJL13175.1"/>
    </source>
</evidence>
<keyword evidence="2" id="KW-1185">Reference proteome</keyword>
<reference evidence="2" key="1">
    <citation type="journal article" date="2017" name="Nat. Ecol. Evol.">
        <title>Genome expansion and lineage-specific genetic innovations in the forest pathogenic fungi Armillaria.</title>
        <authorList>
            <person name="Sipos G."/>
            <person name="Prasanna A.N."/>
            <person name="Walter M.C."/>
            <person name="O'Connor E."/>
            <person name="Balint B."/>
            <person name="Krizsan K."/>
            <person name="Kiss B."/>
            <person name="Hess J."/>
            <person name="Varga T."/>
            <person name="Slot J."/>
            <person name="Riley R."/>
            <person name="Boka B."/>
            <person name="Rigling D."/>
            <person name="Barry K."/>
            <person name="Lee J."/>
            <person name="Mihaltcheva S."/>
            <person name="LaButti K."/>
            <person name="Lipzen A."/>
            <person name="Waldron R."/>
            <person name="Moloney N.M."/>
            <person name="Sperisen C."/>
            <person name="Kredics L."/>
            <person name="Vagvoelgyi C."/>
            <person name="Patrignani A."/>
            <person name="Fitzpatrick D."/>
            <person name="Nagy I."/>
            <person name="Doyle S."/>
            <person name="Anderson J.B."/>
            <person name="Grigoriev I.V."/>
            <person name="Gueldener U."/>
            <person name="Muensterkoetter M."/>
            <person name="Nagy L.G."/>
        </authorList>
    </citation>
    <scope>NUCLEOTIDE SEQUENCE [LARGE SCALE GENOMIC DNA]</scope>
    <source>
        <strain evidence="2">C18/9</strain>
    </source>
</reference>
<protein>
    <recommendedName>
        <fullName evidence="3">F-box domain-containing protein</fullName>
    </recommendedName>
</protein>
<dbReference type="Gene3D" id="3.80.10.10">
    <property type="entry name" value="Ribonuclease Inhibitor"/>
    <property type="match status" value="1"/>
</dbReference>
<sequence>MDQSSKVAVLLRRVPTSTLMRIFTLVKEERYDVFDVSKGPWVLSHVCRDWRAILLSGSLWSGSSVDQTKRSFKLKDPLALLQTALSRLGPFHPLDFTFKTSHGYVDDSQKSIVDDLLLQVIQVSKQWRIATIELSSERMPTLFTVRNNTRNLKTLHLKCSDIHEFGTIDTFALAPNLSKVALQNFGHLKNRIELPYPRLVEFSDDREWGDESMTEYYVSLLRRSPKLERLLTNHQLLGPPGKSTFSKNKSSIITNVSVRDLHACDSALMRRISLPALESLTVNSRDVTLPDDILPSIRDMLVRSKCPLRTLSIFDSPGHSDLIRILESTPQLTELRLRFPSWSKKQDNTIKSLIGKARGILPQLQVLDINMYDWEFLGVGFAFVSTGLLDLVKARPRLRELNVQVLTQDVLTGLSQKDLSELRALKSQGRELSITTRGEYRKGEDDQRFTQTERLRVYV</sequence>